<dbReference type="RefSeq" id="WP_260901708.1">
    <property type="nucleotide sequence ID" value="NZ_JAOCZP010000002.1"/>
</dbReference>
<dbReference type="Proteomes" id="UP001320831">
    <property type="component" value="Unassembled WGS sequence"/>
</dbReference>
<protein>
    <submittedName>
        <fullName evidence="1">Uncharacterized protein</fullName>
    </submittedName>
</protein>
<reference evidence="1 2" key="1">
    <citation type="submission" date="2022-09" db="EMBL/GenBank/DDBJ databases">
        <title>Chelativorans salina sp. nov., a novel slightly halophilic bacterium isolated from a saline lake sediment enrichment.</title>
        <authorList>
            <person name="Gao L."/>
            <person name="Fang B.-Z."/>
            <person name="Li W.-J."/>
        </authorList>
    </citation>
    <scope>NUCLEOTIDE SEQUENCE [LARGE SCALE GENOMIC DNA]</scope>
    <source>
        <strain evidence="1 2">EGI FJ00035</strain>
    </source>
</reference>
<keyword evidence="2" id="KW-1185">Reference proteome</keyword>
<evidence type="ECO:0000313" key="1">
    <source>
        <dbReference type="EMBL" id="MCT7375041.1"/>
    </source>
</evidence>
<sequence>MKTAPANLPAFLKLGAVAMLLAALAGLGLAMWVENGAAIFISMAQAGLAWCL</sequence>
<comment type="caution">
    <text evidence="1">The sequence shown here is derived from an EMBL/GenBank/DDBJ whole genome shotgun (WGS) entry which is preliminary data.</text>
</comment>
<name>A0ABT2LKB9_9HYPH</name>
<evidence type="ECO:0000313" key="2">
    <source>
        <dbReference type="Proteomes" id="UP001320831"/>
    </source>
</evidence>
<dbReference type="EMBL" id="JAOCZP010000002">
    <property type="protein sequence ID" value="MCT7375041.1"/>
    <property type="molecule type" value="Genomic_DNA"/>
</dbReference>
<organism evidence="1 2">
    <name type="scientific">Chelativorans salis</name>
    <dbReference type="NCBI Taxonomy" id="2978478"/>
    <lineage>
        <taxon>Bacteria</taxon>
        <taxon>Pseudomonadati</taxon>
        <taxon>Pseudomonadota</taxon>
        <taxon>Alphaproteobacteria</taxon>
        <taxon>Hyphomicrobiales</taxon>
        <taxon>Phyllobacteriaceae</taxon>
        <taxon>Chelativorans</taxon>
    </lineage>
</organism>
<proteinExistence type="predicted"/>
<gene>
    <name evidence="1" type="ORF">N5A92_08315</name>
</gene>
<accession>A0ABT2LKB9</accession>